<protein>
    <submittedName>
        <fullName evidence="1">Uncharacterized protein</fullName>
    </submittedName>
</protein>
<gene>
    <name evidence="1" type="ORF">HPB47_000840</name>
</gene>
<keyword evidence="2" id="KW-1185">Reference proteome</keyword>
<dbReference type="EMBL" id="JABSTQ010010109">
    <property type="protein sequence ID" value="KAG0423378.1"/>
    <property type="molecule type" value="Genomic_DNA"/>
</dbReference>
<accession>A0AC60PQM1</accession>
<organism evidence="1 2">
    <name type="scientific">Ixodes persulcatus</name>
    <name type="common">Taiga tick</name>
    <dbReference type="NCBI Taxonomy" id="34615"/>
    <lineage>
        <taxon>Eukaryota</taxon>
        <taxon>Metazoa</taxon>
        <taxon>Ecdysozoa</taxon>
        <taxon>Arthropoda</taxon>
        <taxon>Chelicerata</taxon>
        <taxon>Arachnida</taxon>
        <taxon>Acari</taxon>
        <taxon>Parasitiformes</taxon>
        <taxon>Ixodida</taxon>
        <taxon>Ixodoidea</taxon>
        <taxon>Ixodidae</taxon>
        <taxon>Ixodinae</taxon>
        <taxon>Ixodes</taxon>
    </lineage>
</organism>
<proteinExistence type="predicted"/>
<name>A0AC60PQM1_IXOPE</name>
<dbReference type="Proteomes" id="UP000805193">
    <property type="component" value="Unassembled WGS sequence"/>
</dbReference>
<evidence type="ECO:0000313" key="2">
    <source>
        <dbReference type="Proteomes" id="UP000805193"/>
    </source>
</evidence>
<comment type="caution">
    <text evidence="1">The sequence shown here is derived from an EMBL/GenBank/DDBJ whole genome shotgun (WGS) entry which is preliminary data.</text>
</comment>
<evidence type="ECO:0000313" key="1">
    <source>
        <dbReference type="EMBL" id="KAG0423378.1"/>
    </source>
</evidence>
<reference evidence="1 2" key="1">
    <citation type="journal article" date="2020" name="Cell">
        <title>Large-Scale Comparative Analyses of Tick Genomes Elucidate Their Genetic Diversity and Vector Capacities.</title>
        <authorList>
            <consortium name="Tick Genome and Microbiome Consortium (TIGMIC)"/>
            <person name="Jia N."/>
            <person name="Wang J."/>
            <person name="Shi W."/>
            <person name="Du L."/>
            <person name="Sun Y."/>
            <person name="Zhan W."/>
            <person name="Jiang J.F."/>
            <person name="Wang Q."/>
            <person name="Zhang B."/>
            <person name="Ji P."/>
            <person name="Bell-Sakyi L."/>
            <person name="Cui X.M."/>
            <person name="Yuan T.T."/>
            <person name="Jiang B.G."/>
            <person name="Yang W.F."/>
            <person name="Lam T.T."/>
            <person name="Chang Q.C."/>
            <person name="Ding S.J."/>
            <person name="Wang X.J."/>
            <person name="Zhu J.G."/>
            <person name="Ruan X.D."/>
            <person name="Zhao L."/>
            <person name="Wei J.T."/>
            <person name="Ye R.Z."/>
            <person name="Que T.C."/>
            <person name="Du C.H."/>
            <person name="Zhou Y.H."/>
            <person name="Cheng J.X."/>
            <person name="Dai P.F."/>
            <person name="Guo W.B."/>
            <person name="Han X.H."/>
            <person name="Huang E.J."/>
            <person name="Li L.F."/>
            <person name="Wei W."/>
            <person name="Gao Y.C."/>
            <person name="Liu J.Z."/>
            <person name="Shao H.Z."/>
            <person name="Wang X."/>
            <person name="Wang C.C."/>
            <person name="Yang T.C."/>
            <person name="Huo Q.B."/>
            <person name="Li W."/>
            <person name="Chen H.Y."/>
            <person name="Chen S.E."/>
            <person name="Zhou L.G."/>
            <person name="Ni X.B."/>
            <person name="Tian J.H."/>
            <person name="Sheng Y."/>
            <person name="Liu T."/>
            <person name="Pan Y.S."/>
            <person name="Xia L.Y."/>
            <person name="Li J."/>
            <person name="Zhao F."/>
            <person name="Cao W.C."/>
        </authorList>
    </citation>
    <scope>NUCLEOTIDE SEQUENCE [LARGE SCALE GENOMIC DNA]</scope>
    <source>
        <strain evidence="1">Iper-2018</strain>
    </source>
</reference>
<sequence>MCPDTAFRKQSVAERLGKEYRPERWFETSAERPTRGASPIRGHPKVLHGGATDRARRPGRPGRPGQYLPPSAPRSQEVPGTATWFVWPERSARPVGYVSRAPRLEQPRPLVGERSCSTPPSFRGRTLAQRHGSDRPLPFT</sequence>